<feature type="transmembrane region" description="Helical" evidence="8">
    <location>
        <begin position="602"/>
        <end position="630"/>
    </location>
</feature>
<accession>A0A2W2CA02</accession>
<keyword evidence="13" id="KW-1185">Reference proteome</keyword>
<organism evidence="12 13">
    <name type="scientific">Aestuariivirga litoralis</name>
    <dbReference type="NCBI Taxonomy" id="2650924"/>
    <lineage>
        <taxon>Bacteria</taxon>
        <taxon>Pseudomonadati</taxon>
        <taxon>Pseudomonadota</taxon>
        <taxon>Alphaproteobacteria</taxon>
        <taxon>Hyphomicrobiales</taxon>
        <taxon>Aestuariivirgaceae</taxon>
        <taxon>Aestuariivirga</taxon>
    </lineage>
</organism>
<keyword evidence="6 8" id="KW-0472">Membrane</keyword>
<keyword evidence="3" id="KW-1003">Cell membrane</keyword>
<evidence type="ECO:0000259" key="11">
    <source>
        <dbReference type="Pfam" id="PF21082"/>
    </source>
</evidence>
<dbReference type="InterPro" id="IPR011066">
    <property type="entry name" value="MscS_channel_C_sf"/>
</dbReference>
<dbReference type="PANTHER" id="PTHR30347">
    <property type="entry name" value="POTASSIUM CHANNEL RELATED"/>
    <property type="match status" value="1"/>
</dbReference>
<feature type="transmembrane region" description="Helical" evidence="8">
    <location>
        <begin position="428"/>
        <end position="449"/>
    </location>
</feature>
<dbReference type="Proteomes" id="UP000248795">
    <property type="component" value="Unassembled WGS sequence"/>
</dbReference>
<evidence type="ECO:0000313" key="13">
    <source>
        <dbReference type="Proteomes" id="UP000248795"/>
    </source>
</evidence>
<dbReference type="PROSITE" id="PS01246">
    <property type="entry name" value="UPF0003"/>
    <property type="match status" value="1"/>
</dbReference>
<feature type="transmembrane region" description="Helical" evidence="8">
    <location>
        <begin position="360"/>
        <end position="381"/>
    </location>
</feature>
<keyword evidence="5 8" id="KW-1133">Transmembrane helix</keyword>
<dbReference type="PANTHER" id="PTHR30347:SF9">
    <property type="entry name" value="MINICONDUCTANCE MECHANOSENSITIVE CHANNEL MSCM"/>
    <property type="match status" value="1"/>
</dbReference>
<evidence type="ECO:0000259" key="9">
    <source>
        <dbReference type="Pfam" id="PF00924"/>
    </source>
</evidence>
<dbReference type="InterPro" id="IPR023408">
    <property type="entry name" value="MscS_beta-dom_sf"/>
</dbReference>
<feature type="region of interest" description="Disordered" evidence="7">
    <location>
        <begin position="94"/>
        <end position="113"/>
    </location>
</feature>
<evidence type="ECO:0000256" key="1">
    <source>
        <dbReference type="ARBA" id="ARBA00004651"/>
    </source>
</evidence>
<gene>
    <name evidence="12" type="ORF">DK847_11140</name>
</gene>
<feature type="transmembrane region" description="Helical" evidence="8">
    <location>
        <begin position="283"/>
        <end position="302"/>
    </location>
</feature>
<feature type="transmembrane region" description="Helical" evidence="8">
    <location>
        <begin position="488"/>
        <end position="510"/>
    </location>
</feature>
<feature type="domain" description="DUF3772" evidence="10">
    <location>
        <begin position="129"/>
        <end position="175"/>
    </location>
</feature>
<feature type="domain" description="Mechanosensitive ion channel MscS C-terminal" evidence="11">
    <location>
        <begin position="693"/>
        <end position="774"/>
    </location>
</feature>
<evidence type="ECO:0000256" key="3">
    <source>
        <dbReference type="ARBA" id="ARBA00022475"/>
    </source>
</evidence>
<comment type="similarity">
    <text evidence="2">Belongs to the MscS (TC 1.A.23) family.</text>
</comment>
<keyword evidence="4 8" id="KW-0812">Transmembrane</keyword>
<sequence>MRLGRVLLSALIAICFAISAGLAFDRAIIGESDRALQQLRVDLDASTTLLRRPNLSDQDLANLKVTLEKIRTSAADRSIRLLVPLGEVTQQLNSLGPAPATGQKEDDAVAQSRSDLTATRDKLQSLKAQLDVVTVESEQASKSVSTLQREQFFGRIFDRSRSVLNPQLWYDLVAGIGVLFTGLGLLLRNWWTDVSATAQPLGLLMIPVIIIACGLVFRLINRFFARWITGYSVGGRPLDNMTRLWIILRALIVSFAALAILFLPIRFSLETSGYFGDATPRMLMLWEALRDTVFTTIFYYVLGRRVAAPGRPEIRIVDLDERSATRFTFLVGLTAFVAAFNKQLGQVSAGMYLNINYTQGQSALGALSLLVLSSLVLLVLRNQPGLPDEDKRRFYFGWAAKLVPLVWVLIFIGFAALATGYLALGDYIAHQIVRTAMVVTLVFLVYHLLDAMVQASFDPQSNFGMFLRRITGLGERAIERLGLIFRTIVDLVLVIAGIPLLLLLWTLNWVDMRGLLNTLALGITIGDVTILPGTLIVMLAILVAGIIATKLFNSWLDHRILADTRIKRGVQDSILTGSSYIGYFLAGVFALTAAGVDFSSLAIIAGALGLGIGLGLQSIINNFVSGVILLAERPIRVGDWVSLPEGEGIVRRINVRSTEIETFDSCSIILPNSALVTEAVKNWTHNDDMGRFSIDVVVDYDTDAEVMKKLLLDVVKAHPKVLKHPAPVVLLTSFGKNGLEFVVRAFVADVLTGAQVSSDIRFTLLSQFRDKGITIAQAVPVVQAAK</sequence>
<evidence type="ECO:0000256" key="8">
    <source>
        <dbReference type="SAM" id="Phobius"/>
    </source>
</evidence>
<comment type="caution">
    <text evidence="12">The sequence shown here is derived from an EMBL/GenBank/DDBJ whole genome shotgun (WGS) entry which is preliminary data.</text>
</comment>
<dbReference type="GO" id="GO:0008381">
    <property type="term" value="F:mechanosensitive monoatomic ion channel activity"/>
    <property type="evidence" value="ECO:0007669"/>
    <property type="project" value="UniProtKB-ARBA"/>
</dbReference>
<dbReference type="SUPFAM" id="SSF50182">
    <property type="entry name" value="Sm-like ribonucleoproteins"/>
    <property type="match status" value="1"/>
</dbReference>
<reference evidence="13" key="1">
    <citation type="submission" date="2018-06" db="EMBL/GenBank/DDBJ databases">
        <title>Aestuariibacter litoralis strain KCTC 52945T.</title>
        <authorList>
            <person name="Li X."/>
            <person name="Salam N."/>
            <person name="Li J.-L."/>
            <person name="Chen Y.-M."/>
            <person name="Yang Z.-W."/>
            <person name="Zhang L.-Y."/>
            <person name="Han M.-X."/>
            <person name="Xiao M."/>
            <person name="Li W.-J."/>
        </authorList>
    </citation>
    <scope>NUCLEOTIDE SEQUENCE [LARGE SCALE GENOMIC DNA]</scope>
    <source>
        <strain evidence="13">KCTC 52945</strain>
    </source>
</reference>
<dbReference type="Gene3D" id="2.30.30.60">
    <property type="match status" value="1"/>
</dbReference>
<evidence type="ECO:0000256" key="2">
    <source>
        <dbReference type="ARBA" id="ARBA00008017"/>
    </source>
</evidence>
<feature type="transmembrane region" description="Helical" evidence="8">
    <location>
        <begin position="573"/>
        <end position="596"/>
    </location>
</feature>
<dbReference type="Gene3D" id="3.30.70.100">
    <property type="match status" value="1"/>
</dbReference>
<proteinExistence type="inferred from homology"/>
<dbReference type="InterPro" id="IPR022249">
    <property type="entry name" value="DUF3772"/>
</dbReference>
<comment type="subcellular location">
    <subcellularLocation>
        <location evidence="1">Cell membrane</location>
        <topology evidence="1">Multi-pass membrane protein</topology>
    </subcellularLocation>
</comment>
<evidence type="ECO:0000259" key="10">
    <source>
        <dbReference type="Pfam" id="PF12607"/>
    </source>
</evidence>
<feature type="transmembrane region" description="Helical" evidence="8">
    <location>
        <begin position="168"/>
        <end position="191"/>
    </location>
</feature>
<dbReference type="InterPro" id="IPR006686">
    <property type="entry name" value="MscS_channel_CS"/>
</dbReference>
<dbReference type="SUPFAM" id="SSF82861">
    <property type="entry name" value="Mechanosensitive channel protein MscS (YggB), transmembrane region"/>
    <property type="match status" value="1"/>
</dbReference>
<protein>
    <submittedName>
        <fullName evidence="12">Uncharacterized protein</fullName>
    </submittedName>
</protein>
<evidence type="ECO:0000256" key="7">
    <source>
        <dbReference type="SAM" id="MobiDB-lite"/>
    </source>
</evidence>
<dbReference type="InterPro" id="IPR006685">
    <property type="entry name" value="MscS_channel_2nd"/>
</dbReference>
<dbReference type="SUPFAM" id="SSF82689">
    <property type="entry name" value="Mechanosensitive channel protein MscS (YggB), C-terminal domain"/>
    <property type="match status" value="1"/>
</dbReference>
<feature type="transmembrane region" description="Helical" evidence="8">
    <location>
        <begin position="402"/>
        <end position="422"/>
    </location>
</feature>
<dbReference type="InterPro" id="IPR010920">
    <property type="entry name" value="LSM_dom_sf"/>
</dbReference>
<name>A0A2W2CA02_9HYPH</name>
<dbReference type="Pfam" id="PF12607">
    <property type="entry name" value="DUF3772"/>
    <property type="match status" value="1"/>
</dbReference>
<dbReference type="Pfam" id="PF21082">
    <property type="entry name" value="MS_channel_3rd"/>
    <property type="match status" value="1"/>
</dbReference>
<evidence type="ECO:0000313" key="12">
    <source>
        <dbReference type="EMBL" id="PZF76993.1"/>
    </source>
</evidence>
<feature type="transmembrane region" description="Helical" evidence="8">
    <location>
        <begin position="203"/>
        <end position="224"/>
    </location>
</feature>
<feature type="transmembrane region" description="Helical" evidence="8">
    <location>
        <begin position="6"/>
        <end position="24"/>
    </location>
</feature>
<dbReference type="Gene3D" id="1.10.287.1260">
    <property type="match status" value="1"/>
</dbReference>
<feature type="transmembrane region" description="Helical" evidence="8">
    <location>
        <begin position="530"/>
        <end position="552"/>
    </location>
</feature>
<dbReference type="Pfam" id="PF00924">
    <property type="entry name" value="MS_channel_2nd"/>
    <property type="match status" value="1"/>
</dbReference>
<evidence type="ECO:0000256" key="5">
    <source>
        <dbReference type="ARBA" id="ARBA00022989"/>
    </source>
</evidence>
<feature type="domain" description="Mechanosensitive ion channel MscS" evidence="9">
    <location>
        <begin position="619"/>
        <end position="685"/>
    </location>
</feature>
<evidence type="ECO:0000256" key="4">
    <source>
        <dbReference type="ARBA" id="ARBA00022692"/>
    </source>
</evidence>
<dbReference type="InterPro" id="IPR011014">
    <property type="entry name" value="MscS_channel_TM-2"/>
</dbReference>
<dbReference type="InterPro" id="IPR052702">
    <property type="entry name" value="MscS-like_channel"/>
</dbReference>
<dbReference type="AlphaFoldDB" id="A0A2W2CA02"/>
<evidence type="ECO:0000256" key="6">
    <source>
        <dbReference type="ARBA" id="ARBA00023136"/>
    </source>
</evidence>
<feature type="transmembrane region" description="Helical" evidence="8">
    <location>
        <begin position="244"/>
        <end position="263"/>
    </location>
</feature>
<dbReference type="RefSeq" id="WP_111198570.1">
    <property type="nucleotide sequence ID" value="NZ_QKVK01000004.1"/>
</dbReference>
<feature type="transmembrane region" description="Helical" evidence="8">
    <location>
        <begin position="323"/>
        <end position="340"/>
    </location>
</feature>
<dbReference type="EMBL" id="QKVK01000004">
    <property type="protein sequence ID" value="PZF76993.1"/>
    <property type="molecule type" value="Genomic_DNA"/>
</dbReference>
<dbReference type="InterPro" id="IPR049278">
    <property type="entry name" value="MS_channel_C"/>
</dbReference>
<dbReference type="GO" id="GO:0005886">
    <property type="term" value="C:plasma membrane"/>
    <property type="evidence" value="ECO:0007669"/>
    <property type="project" value="UniProtKB-SubCell"/>
</dbReference>